<reference evidence="1 2" key="1">
    <citation type="submission" date="2015-01" db="EMBL/GenBank/DDBJ databases">
        <title>Evolution of Trichinella species and genotypes.</title>
        <authorList>
            <person name="Korhonen P.K."/>
            <person name="Edoardo P."/>
            <person name="Giuseppe L.R."/>
            <person name="Gasser R.B."/>
        </authorList>
    </citation>
    <scope>NUCLEOTIDE SEQUENCE [LARGE SCALE GENOMIC DNA]</scope>
    <source>
        <strain evidence="1">ISS37</strain>
    </source>
</reference>
<protein>
    <submittedName>
        <fullName evidence="1">Uncharacterized protein</fullName>
    </submittedName>
</protein>
<sequence>MIGLLQWARSAVVPIDGRDALLALILKAKKKQELMKISSIADVRLVVSLALGKKPNENFTNPTSKLGLLLLKRVTEKKKIHPNNKSLPPVRMY</sequence>
<gene>
    <name evidence="1" type="ORF">T07_5549</name>
</gene>
<organism evidence="1 2">
    <name type="scientific">Trichinella nelsoni</name>
    <dbReference type="NCBI Taxonomy" id="6336"/>
    <lineage>
        <taxon>Eukaryota</taxon>
        <taxon>Metazoa</taxon>
        <taxon>Ecdysozoa</taxon>
        <taxon>Nematoda</taxon>
        <taxon>Enoplea</taxon>
        <taxon>Dorylaimia</taxon>
        <taxon>Trichinellida</taxon>
        <taxon>Trichinellidae</taxon>
        <taxon>Trichinella</taxon>
    </lineage>
</organism>
<evidence type="ECO:0000313" key="1">
    <source>
        <dbReference type="EMBL" id="KRX17477.1"/>
    </source>
</evidence>
<proteinExistence type="predicted"/>
<name>A0A0V0RTB3_9BILA</name>
<comment type="caution">
    <text evidence="1">The sequence shown here is derived from an EMBL/GenBank/DDBJ whole genome shotgun (WGS) entry which is preliminary data.</text>
</comment>
<evidence type="ECO:0000313" key="2">
    <source>
        <dbReference type="Proteomes" id="UP000054630"/>
    </source>
</evidence>
<dbReference type="AlphaFoldDB" id="A0A0V0RTB3"/>
<dbReference type="Proteomes" id="UP000054630">
    <property type="component" value="Unassembled WGS sequence"/>
</dbReference>
<accession>A0A0V0RTB3</accession>
<dbReference type="EMBL" id="JYDL01000087">
    <property type="protein sequence ID" value="KRX17477.1"/>
    <property type="molecule type" value="Genomic_DNA"/>
</dbReference>
<keyword evidence="2" id="KW-1185">Reference proteome</keyword>
<dbReference type="OrthoDB" id="9972865at2759"/>